<protein>
    <submittedName>
        <fullName evidence="3">DUF1566 domain-containing protein</fullName>
    </submittedName>
</protein>
<dbReference type="InterPro" id="IPR011460">
    <property type="entry name" value="Lcl_C"/>
</dbReference>
<evidence type="ECO:0000313" key="4">
    <source>
        <dbReference type="Proteomes" id="UP001250932"/>
    </source>
</evidence>
<keyword evidence="4" id="KW-1185">Reference proteome</keyword>
<feature type="domain" description="Lcl C-terminal" evidence="2">
    <location>
        <begin position="83"/>
        <end position="202"/>
    </location>
</feature>
<accession>A0ABU3K485</accession>
<dbReference type="EMBL" id="JAQOUE010000001">
    <property type="protein sequence ID" value="MDT7041193.1"/>
    <property type="molecule type" value="Genomic_DNA"/>
</dbReference>
<evidence type="ECO:0000256" key="1">
    <source>
        <dbReference type="SAM" id="Phobius"/>
    </source>
</evidence>
<organism evidence="3 4">
    <name type="scientific">Candidatus Nitronereus thalassa</name>
    <dbReference type="NCBI Taxonomy" id="3020898"/>
    <lineage>
        <taxon>Bacteria</taxon>
        <taxon>Pseudomonadati</taxon>
        <taxon>Nitrospirota</taxon>
        <taxon>Nitrospiria</taxon>
        <taxon>Nitrospirales</taxon>
        <taxon>Nitrospiraceae</taxon>
        <taxon>Candidatus Nitronereus</taxon>
    </lineage>
</organism>
<comment type="caution">
    <text evidence="3">The sequence shown here is derived from an EMBL/GenBank/DDBJ whole genome shotgun (WGS) entry which is preliminary data.</text>
</comment>
<reference evidence="3 4" key="1">
    <citation type="journal article" date="2023" name="ISME J.">
        <title>Cultivation and genomic characterization of novel and ubiquitous marine nitrite-oxidizing bacteria from the Nitrospirales.</title>
        <authorList>
            <person name="Mueller A.J."/>
            <person name="Daebeler A."/>
            <person name="Herbold C.W."/>
            <person name="Kirkegaard R.H."/>
            <person name="Daims H."/>
        </authorList>
    </citation>
    <scope>NUCLEOTIDE SEQUENCE [LARGE SCALE GENOMIC DNA]</scope>
    <source>
        <strain evidence="3 4">EB</strain>
    </source>
</reference>
<name>A0ABU3K485_9BACT</name>
<dbReference type="Proteomes" id="UP001250932">
    <property type="component" value="Unassembled WGS sequence"/>
</dbReference>
<sequence>MNKHECTHARHFSAFLTPLIYILLSIFGSLQVLAGNLEPSAPPAPTMKTLEQVSEIWDRALPADDTSDPCNSSRFTCVLGGSAVRDNETGIVWERSPSAFPSASWATGMETCANKFVRVDDGIEKKGWRAPSFNELASLIDRTAVSPKLPPNHPFSNIQSFWYWTATSFTEDSSQAWAVLLGAGVLTKLSKSRDDVLVWCVRGGGPLSEY</sequence>
<keyword evidence="1" id="KW-1133">Transmembrane helix</keyword>
<feature type="transmembrane region" description="Helical" evidence="1">
    <location>
        <begin position="12"/>
        <end position="34"/>
    </location>
</feature>
<evidence type="ECO:0000313" key="3">
    <source>
        <dbReference type="EMBL" id="MDT7041193.1"/>
    </source>
</evidence>
<proteinExistence type="predicted"/>
<dbReference type="RefSeq" id="WP_313831549.1">
    <property type="nucleotide sequence ID" value="NZ_JAQOUE010000001.1"/>
</dbReference>
<gene>
    <name evidence="3" type="ORF">PPG34_02445</name>
</gene>
<keyword evidence="1" id="KW-0472">Membrane</keyword>
<evidence type="ECO:0000259" key="2">
    <source>
        <dbReference type="Pfam" id="PF07603"/>
    </source>
</evidence>
<keyword evidence="1" id="KW-0812">Transmembrane</keyword>
<dbReference type="Pfam" id="PF07603">
    <property type="entry name" value="Lcl_C"/>
    <property type="match status" value="1"/>
</dbReference>